<gene>
    <name evidence="3" type="ORF">JS278_02480</name>
</gene>
<dbReference type="AlphaFoldDB" id="A0A344UWH0"/>
<sequence>MSFLTHPAPKHMLDTPVADTDTRSRAVEPRRAKPRVSVVVGRRLAAGAGALTAAAVIGSAAATTASATPQSHRESQSVSGYSGSHHSGSERHGYRGYHGDRGYHGYRHSHHASTYTGSSGSGSSSSNSGTSSSSAANSSGSSAASTSTSAVSSDGLSANTTAVMKAIKAKYPSVTFSTGGSQDHATGHAVDIMIPNAGSASGKQLGDEIAAYLKANQSTFHVHYLIWQQKIWNIQRDSEGWRSMEDRGSTTANHYDHVHVSVY</sequence>
<organism evidence="3 4">
    <name type="scientific">Acidipropionibacterium virtanenii</name>
    <dbReference type="NCBI Taxonomy" id="2057246"/>
    <lineage>
        <taxon>Bacteria</taxon>
        <taxon>Bacillati</taxon>
        <taxon>Actinomycetota</taxon>
        <taxon>Actinomycetes</taxon>
        <taxon>Propionibacteriales</taxon>
        <taxon>Propionibacteriaceae</taxon>
        <taxon>Acidipropionibacterium</taxon>
    </lineage>
</organism>
<feature type="compositionally biased region" description="Low complexity" evidence="1">
    <location>
        <begin position="113"/>
        <end position="153"/>
    </location>
</feature>
<evidence type="ECO:0000313" key="4">
    <source>
        <dbReference type="Proteomes" id="UP000251995"/>
    </source>
</evidence>
<keyword evidence="4" id="KW-1185">Reference proteome</keyword>
<dbReference type="OrthoDB" id="1099523at2"/>
<dbReference type="Pfam" id="PF26571">
    <property type="entry name" value="VldE"/>
    <property type="match status" value="1"/>
</dbReference>
<evidence type="ECO:0000256" key="1">
    <source>
        <dbReference type="SAM" id="MobiDB-lite"/>
    </source>
</evidence>
<feature type="compositionally biased region" description="Basic and acidic residues" evidence="1">
    <location>
        <begin position="20"/>
        <end position="31"/>
    </location>
</feature>
<feature type="region of interest" description="Disordered" evidence="1">
    <location>
        <begin position="1"/>
        <end position="34"/>
    </location>
</feature>
<reference evidence="3 4" key="1">
    <citation type="submission" date="2017-12" db="EMBL/GenBank/DDBJ databases">
        <title>The whole genome sequence of the Acidipropionibacterium virtanenii sp. nov. type strain JS278.</title>
        <authorList>
            <person name="Laine P."/>
            <person name="Deptula P."/>
            <person name="Varmanen P."/>
            <person name="Auvinen P."/>
        </authorList>
    </citation>
    <scope>NUCLEOTIDE SEQUENCE [LARGE SCALE GENOMIC DNA]</scope>
    <source>
        <strain evidence="3 4">JS278</strain>
    </source>
</reference>
<dbReference type="InterPro" id="IPR058593">
    <property type="entry name" value="ARB_07466-like_C"/>
</dbReference>
<feature type="compositionally biased region" description="Basic and acidic residues" evidence="1">
    <location>
        <begin position="87"/>
        <end position="103"/>
    </location>
</feature>
<proteinExistence type="predicted"/>
<evidence type="ECO:0000313" key="3">
    <source>
        <dbReference type="EMBL" id="AXE39618.1"/>
    </source>
</evidence>
<feature type="domain" description="ARB-07466-like C-terminal" evidence="2">
    <location>
        <begin position="153"/>
        <end position="255"/>
    </location>
</feature>
<name>A0A344UWH0_9ACTN</name>
<dbReference type="EMBL" id="CP025198">
    <property type="protein sequence ID" value="AXE39618.1"/>
    <property type="molecule type" value="Genomic_DNA"/>
</dbReference>
<dbReference type="KEGG" id="acij:JS278_02480"/>
<feature type="region of interest" description="Disordered" evidence="1">
    <location>
        <begin position="64"/>
        <end position="155"/>
    </location>
</feature>
<protein>
    <recommendedName>
        <fullName evidence="2">ARB-07466-like C-terminal domain-containing protein</fullName>
    </recommendedName>
</protein>
<evidence type="ECO:0000259" key="2">
    <source>
        <dbReference type="Pfam" id="PF26571"/>
    </source>
</evidence>
<dbReference type="Proteomes" id="UP000251995">
    <property type="component" value="Chromosome"/>
</dbReference>
<dbReference type="RefSeq" id="WP_114045468.1">
    <property type="nucleotide sequence ID" value="NZ_CP025198.1"/>
</dbReference>
<accession>A0A344UWH0</accession>
<feature type="compositionally biased region" description="Low complexity" evidence="1">
    <location>
        <begin position="76"/>
        <end position="86"/>
    </location>
</feature>